<dbReference type="Gene3D" id="1.10.1370.10">
    <property type="entry name" value="Neurolysin, domain 3"/>
    <property type="match status" value="1"/>
</dbReference>
<keyword evidence="11 15" id="KW-0482">Metalloprotease</keyword>
<evidence type="ECO:0000256" key="3">
    <source>
        <dbReference type="ARBA" id="ARBA00006040"/>
    </source>
</evidence>
<dbReference type="Proteomes" id="UP000015100">
    <property type="component" value="Unassembled WGS sequence"/>
</dbReference>
<dbReference type="GO" id="GO:0005759">
    <property type="term" value="C:mitochondrial matrix"/>
    <property type="evidence" value="ECO:0007669"/>
    <property type="project" value="UniProtKB-SubCell"/>
</dbReference>
<dbReference type="InterPro" id="IPR001567">
    <property type="entry name" value="Pept_M3A_M3B_dom"/>
</dbReference>
<dbReference type="GO" id="GO:0046872">
    <property type="term" value="F:metal ion binding"/>
    <property type="evidence" value="ECO:0007669"/>
    <property type="project" value="UniProtKB-UniRule"/>
</dbReference>
<comment type="subcellular location">
    <subcellularLocation>
        <location evidence="2">Mitochondrion matrix</location>
    </subcellularLocation>
</comment>
<name>S8ALN1_DACHA</name>
<dbReference type="Pfam" id="PF01432">
    <property type="entry name" value="Peptidase_M3"/>
    <property type="match status" value="1"/>
</dbReference>
<feature type="region of interest" description="Disordered" evidence="16">
    <location>
        <begin position="54"/>
        <end position="82"/>
    </location>
</feature>
<dbReference type="OMA" id="ALMFEYM"/>
<dbReference type="OrthoDB" id="17530at2759"/>
<feature type="domain" description="Peptidase M3A/M3B catalytic" evidence="17">
    <location>
        <begin position="321"/>
        <end position="786"/>
    </location>
</feature>
<dbReference type="AlphaFoldDB" id="S8ALN1"/>
<dbReference type="SUPFAM" id="SSF55486">
    <property type="entry name" value="Metalloproteases ('zincins'), catalytic domain"/>
    <property type="match status" value="1"/>
</dbReference>
<evidence type="ECO:0000256" key="9">
    <source>
        <dbReference type="ARBA" id="ARBA00022833"/>
    </source>
</evidence>
<dbReference type="GO" id="GO:0006627">
    <property type="term" value="P:protein processing involved in protein targeting to mitochondrion"/>
    <property type="evidence" value="ECO:0007669"/>
    <property type="project" value="TreeGrafter"/>
</dbReference>
<evidence type="ECO:0000256" key="14">
    <source>
        <dbReference type="ARBA" id="ARBA00032470"/>
    </source>
</evidence>
<accession>S8ALN1</accession>
<gene>
    <name evidence="18" type="ORF">H072_4002</name>
</gene>
<comment type="function">
    <text evidence="13">Cleaves proteins, imported into the mitochondrion, to their mature size. While most mitochondrial precursor proteins are processed to the mature form in one step by mitochondrial processing peptidase (MPP), the sequential cleavage by MIP of an octapeptide after initial processing by MPP is a required step for a subgroup of nuclear-encoded precursor proteins destined for the matrix or the inner membrane.</text>
</comment>
<comment type="catalytic activity">
    <reaction evidence="1">
        <text>Release of an N-terminal octapeptide as second stage of processing of some proteins imported into the mitochondrion.</text>
        <dbReference type="EC" id="3.4.24.59"/>
    </reaction>
</comment>
<evidence type="ECO:0000256" key="2">
    <source>
        <dbReference type="ARBA" id="ARBA00004305"/>
    </source>
</evidence>
<evidence type="ECO:0000256" key="13">
    <source>
        <dbReference type="ARBA" id="ARBA00025208"/>
    </source>
</evidence>
<keyword evidence="8 15" id="KW-0378">Hydrolase</keyword>
<dbReference type="CDD" id="cd06457">
    <property type="entry name" value="M3A_MIP"/>
    <property type="match status" value="1"/>
</dbReference>
<comment type="similarity">
    <text evidence="3 15">Belongs to the peptidase M3 family.</text>
</comment>
<evidence type="ECO:0000256" key="4">
    <source>
        <dbReference type="ARBA" id="ARBA00012441"/>
    </source>
</evidence>
<dbReference type="eggNOG" id="KOG2090">
    <property type="taxonomic scope" value="Eukaryota"/>
</dbReference>
<evidence type="ECO:0000313" key="18">
    <source>
        <dbReference type="EMBL" id="EPS42036.1"/>
    </source>
</evidence>
<proteinExistence type="inferred from homology"/>
<reference evidence="18 19" key="1">
    <citation type="journal article" date="2013" name="PLoS Genet.">
        <title>Genomic mechanisms accounting for the adaptation to parasitism in nematode-trapping fungi.</title>
        <authorList>
            <person name="Meerupati T."/>
            <person name="Andersson K.M."/>
            <person name="Friman E."/>
            <person name="Kumar D."/>
            <person name="Tunlid A."/>
            <person name="Ahren D."/>
        </authorList>
    </citation>
    <scope>NUCLEOTIDE SEQUENCE [LARGE SCALE GENOMIC DNA]</scope>
    <source>
        <strain evidence="18 19">CBS 200.50</strain>
    </source>
</reference>
<evidence type="ECO:0000256" key="16">
    <source>
        <dbReference type="SAM" id="MobiDB-lite"/>
    </source>
</evidence>
<dbReference type="InterPro" id="IPR024079">
    <property type="entry name" value="MetalloPept_cat_dom_sf"/>
</dbReference>
<evidence type="ECO:0000256" key="15">
    <source>
        <dbReference type="RuleBase" id="RU003435"/>
    </source>
</evidence>
<dbReference type="EMBL" id="AQGS01000130">
    <property type="protein sequence ID" value="EPS42036.1"/>
    <property type="molecule type" value="Genomic_DNA"/>
</dbReference>
<dbReference type="HOGENOM" id="CLU_001805_0_0_1"/>
<evidence type="ECO:0000256" key="6">
    <source>
        <dbReference type="ARBA" id="ARBA00022670"/>
    </source>
</evidence>
<reference evidence="19" key="2">
    <citation type="submission" date="2013-04" db="EMBL/GenBank/DDBJ databases">
        <title>Genomic mechanisms accounting for the adaptation to parasitism in nematode-trapping fungi.</title>
        <authorList>
            <person name="Ahren D.G."/>
        </authorList>
    </citation>
    <scope>NUCLEOTIDE SEQUENCE [LARGE SCALE GENOMIC DNA]</scope>
    <source>
        <strain evidence="19">CBS 200.50</strain>
    </source>
</reference>
<evidence type="ECO:0000259" key="17">
    <source>
        <dbReference type="Pfam" id="PF01432"/>
    </source>
</evidence>
<evidence type="ECO:0000256" key="12">
    <source>
        <dbReference type="ARBA" id="ARBA00023128"/>
    </source>
</evidence>
<keyword evidence="19" id="KW-1185">Reference proteome</keyword>
<sequence length="803" mass="90700">MQPALRSRAVSRILSRQRVSSSALLRPPSAQNYVCNDCRRRRFRTFTSTRYLPQEATALPSTGSKSENSTLPTPPVKFDTNDSQHDDSLLRAIFDSPVAYEAFSSAKKPRTGLFQNRFLTNPNGFIYFANTSLERAQEVVKRVCTATTQDQLVRVIKDLDLLSDLLCRVLDLADFVRNTHPDPGFVQAADMAFTNVYEYMNVLNTTSELYDTLKRAMNDPAVVAHFGEVERAVGRTLLADFEKSGIKLPKKSKDKFVSLSSDIVRLGRDFVNAATTNSPNLVTSANALVGMEPWMIQKLSQMSGTKKVYLPVRGPMGQQAMQMATDKNTRYKVYEAQQTSSRQQINLLEDMLHARGQLAQLVGRESHAAVTVADKMARTPEAVTTFLQSMLAHTRPLALAELQPLKELKAKHEGRASVDLYPWDKDFYFHRLLRSKYRPSKVDISEYFSLGTVMQGLSRLFTRLYGVRLVPQATAPGEIWNNDVRRLDVIDEEEGHIAVVYCDLFQRPEKNPNPAHFTVRCSRALEEEEIAEYRLLEGGGDGMATARNTAGELYQLPTIALICDFSTPKGSTTPLLAFHEVTTLFHEMGHAIHSILGRTKYHEVAGTRCPTDFAEFPSILMEHFAKSPEVLALFARHYITDEPLPVPVLQQRLSMSQNLEHTETYHQVILSLLDQELHSAEVFKPGFSSTEIYRNLESKHSVMDQWIGMSTSSWQGNFSHLFGYGGLYYSYMLDKCIADKVWGEVFSADPVNREAGERYKEEVLKWGGSRDPWRCIGNLLGREDLVEEEGGRMEEVGKWVLDK</sequence>
<feature type="compositionally biased region" description="Polar residues" evidence="16">
    <location>
        <begin position="59"/>
        <end position="71"/>
    </location>
</feature>
<evidence type="ECO:0000256" key="11">
    <source>
        <dbReference type="ARBA" id="ARBA00023049"/>
    </source>
</evidence>
<evidence type="ECO:0000313" key="19">
    <source>
        <dbReference type="Proteomes" id="UP000015100"/>
    </source>
</evidence>
<dbReference type="STRING" id="1284197.S8ALN1"/>
<evidence type="ECO:0000256" key="7">
    <source>
        <dbReference type="ARBA" id="ARBA00022723"/>
    </source>
</evidence>
<evidence type="ECO:0000256" key="8">
    <source>
        <dbReference type="ARBA" id="ARBA00022801"/>
    </source>
</evidence>
<keyword evidence="7 15" id="KW-0479">Metal-binding</keyword>
<dbReference type="InterPro" id="IPR033851">
    <property type="entry name" value="M3A_MIP"/>
</dbReference>
<evidence type="ECO:0000256" key="10">
    <source>
        <dbReference type="ARBA" id="ARBA00022946"/>
    </source>
</evidence>
<comment type="caution">
    <text evidence="18">The sequence shown here is derived from an EMBL/GenBank/DDBJ whole genome shotgun (WGS) entry which is preliminary data.</text>
</comment>
<dbReference type="PANTHER" id="PTHR11804:SF79">
    <property type="entry name" value="MITOCHONDRIAL INTERMEDIATE PEPTIDASE"/>
    <property type="match status" value="1"/>
</dbReference>
<dbReference type="EC" id="3.4.24.59" evidence="4"/>
<evidence type="ECO:0000256" key="1">
    <source>
        <dbReference type="ARBA" id="ARBA00000436"/>
    </source>
</evidence>
<comment type="cofactor">
    <cofactor evidence="15">
        <name>Zn(2+)</name>
        <dbReference type="ChEBI" id="CHEBI:29105"/>
    </cofactor>
    <text evidence="15">Binds 1 zinc ion.</text>
</comment>
<keyword evidence="12" id="KW-0496">Mitochondrion</keyword>
<dbReference type="InterPro" id="IPR024077">
    <property type="entry name" value="Neurolysin/TOP_dom2"/>
</dbReference>
<keyword evidence="10" id="KW-0809">Transit peptide</keyword>
<keyword evidence="6 15" id="KW-0645">Protease</keyword>
<evidence type="ECO:0000256" key="5">
    <source>
        <dbReference type="ARBA" id="ARBA00018046"/>
    </source>
</evidence>
<organism evidence="18 19">
    <name type="scientific">Dactylellina haptotyla (strain CBS 200.50)</name>
    <name type="common">Nematode-trapping fungus</name>
    <name type="synonym">Monacrosporium haptotylum</name>
    <dbReference type="NCBI Taxonomy" id="1284197"/>
    <lineage>
        <taxon>Eukaryota</taxon>
        <taxon>Fungi</taxon>
        <taxon>Dikarya</taxon>
        <taxon>Ascomycota</taxon>
        <taxon>Pezizomycotina</taxon>
        <taxon>Orbiliomycetes</taxon>
        <taxon>Orbiliales</taxon>
        <taxon>Orbiliaceae</taxon>
        <taxon>Dactylellina</taxon>
    </lineage>
</organism>
<dbReference type="Gene3D" id="3.40.390.10">
    <property type="entry name" value="Collagenase (Catalytic Domain)"/>
    <property type="match status" value="1"/>
</dbReference>
<dbReference type="GO" id="GO:0006518">
    <property type="term" value="P:peptide metabolic process"/>
    <property type="evidence" value="ECO:0007669"/>
    <property type="project" value="TreeGrafter"/>
</dbReference>
<keyword evidence="9 15" id="KW-0862">Zinc</keyword>
<protein>
    <recommendedName>
        <fullName evidence="5">Mitochondrial intermediate peptidase</fullName>
        <ecNumber evidence="4">3.4.24.59</ecNumber>
    </recommendedName>
    <alternativeName>
        <fullName evidence="14">Octapeptidyl aminopeptidase</fullName>
    </alternativeName>
</protein>
<dbReference type="InterPro" id="IPR045090">
    <property type="entry name" value="Pept_M3A_M3B"/>
</dbReference>
<dbReference type="GO" id="GO:0004222">
    <property type="term" value="F:metalloendopeptidase activity"/>
    <property type="evidence" value="ECO:0007669"/>
    <property type="project" value="UniProtKB-EC"/>
</dbReference>
<dbReference type="PANTHER" id="PTHR11804">
    <property type="entry name" value="PROTEASE M3 THIMET OLIGOPEPTIDASE-RELATED"/>
    <property type="match status" value="1"/>
</dbReference>